<organism evidence="3 4">
    <name type="scientific">Necator americanus</name>
    <name type="common">Human hookworm</name>
    <dbReference type="NCBI Taxonomy" id="51031"/>
    <lineage>
        <taxon>Eukaryota</taxon>
        <taxon>Metazoa</taxon>
        <taxon>Ecdysozoa</taxon>
        <taxon>Nematoda</taxon>
        <taxon>Chromadorea</taxon>
        <taxon>Rhabditida</taxon>
        <taxon>Rhabditina</taxon>
        <taxon>Rhabditomorpha</taxon>
        <taxon>Strongyloidea</taxon>
        <taxon>Ancylostomatidae</taxon>
        <taxon>Bunostominae</taxon>
        <taxon>Necator</taxon>
    </lineage>
</organism>
<dbReference type="Proteomes" id="UP001303046">
    <property type="component" value="Unassembled WGS sequence"/>
</dbReference>
<dbReference type="Pfam" id="PF01541">
    <property type="entry name" value="GIY-YIG"/>
    <property type="match status" value="1"/>
</dbReference>
<dbReference type="InterPro" id="IPR058912">
    <property type="entry name" value="HTH_animal"/>
</dbReference>
<evidence type="ECO:0000313" key="4">
    <source>
        <dbReference type="Proteomes" id="UP001303046"/>
    </source>
</evidence>
<dbReference type="InterPro" id="IPR000305">
    <property type="entry name" value="GIY-YIG_endonuc"/>
</dbReference>
<dbReference type="Pfam" id="PF26215">
    <property type="entry name" value="HTH_animal"/>
    <property type="match status" value="1"/>
</dbReference>
<dbReference type="EMBL" id="JAVFWL010000005">
    <property type="protein sequence ID" value="KAK6754724.1"/>
    <property type="molecule type" value="Genomic_DNA"/>
</dbReference>
<sequence>MKKAVIRNMVRTATALCTGDREREESPKLATSIASSNGYSRLKSITQSQTASNTVRIPREGRITLCIPFASDSLTAAIHRTLLRAQLQDDVVLVNIPNDSIKRQLVCNRFYDGQYVPECCVVCPFDEAGDCTNIGVIFQIECNAIYIGETGRMLNVRIKEHLADKRRGSSMTPLGHYKNDKHDGNEFEIKCTILAHEKEISDRKALEAFWISVRNLSMNNKNECLSITKYFLPTHSNLMCIHITRTDFVHEKVATDVITAINAAIKIARRKNLSQFMIFGDDQKFMKNLSKAIIDQGHWEENVKKILLGNCTRLAKTSIY</sequence>
<comment type="caution">
    <text evidence="3">The sequence shown here is derived from an EMBL/GenBank/DDBJ whole genome shotgun (WGS) entry which is preliminary data.</text>
</comment>
<reference evidence="3 4" key="1">
    <citation type="submission" date="2023-08" db="EMBL/GenBank/DDBJ databases">
        <title>A Necator americanus chromosomal reference genome.</title>
        <authorList>
            <person name="Ilik V."/>
            <person name="Petrzelkova K.J."/>
            <person name="Pardy F."/>
            <person name="Fuh T."/>
            <person name="Niatou-Singa F.S."/>
            <person name="Gouil Q."/>
            <person name="Baker L."/>
            <person name="Ritchie M.E."/>
            <person name="Jex A.R."/>
            <person name="Gazzola D."/>
            <person name="Li H."/>
            <person name="Toshio Fujiwara R."/>
            <person name="Zhan B."/>
            <person name="Aroian R.V."/>
            <person name="Pafco B."/>
            <person name="Schwarz E.M."/>
        </authorList>
    </citation>
    <scope>NUCLEOTIDE SEQUENCE [LARGE SCALE GENOMIC DNA]</scope>
    <source>
        <strain evidence="3 4">Aroian</strain>
        <tissue evidence="3">Whole animal</tissue>
    </source>
</reference>
<evidence type="ECO:0000259" key="2">
    <source>
        <dbReference type="Pfam" id="PF26215"/>
    </source>
</evidence>
<proteinExistence type="predicted"/>
<feature type="domain" description="Helix-turn-helix" evidence="2">
    <location>
        <begin position="1"/>
        <end position="46"/>
    </location>
</feature>
<accession>A0ABR1DWD8</accession>
<keyword evidence="4" id="KW-1185">Reference proteome</keyword>
<name>A0ABR1DWD8_NECAM</name>
<evidence type="ECO:0000313" key="3">
    <source>
        <dbReference type="EMBL" id="KAK6754724.1"/>
    </source>
</evidence>
<protein>
    <recommendedName>
        <fullName evidence="5">GIY-YIG domain-containing protein</fullName>
    </recommendedName>
</protein>
<evidence type="ECO:0000259" key="1">
    <source>
        <dbReference type="Pfam" id="PF01541"/>
    </source>
</evidence>
<gene>
    <name evidence="3" type="primary">Necator_chrV.g18399</name>
    <name evidence="3" type="ORF">RB195_013608</name>
</gene>
<evidence type="ECO:0008006" key="5">
    <source>
        <dbReference type="Google" id="ProtNLM"/>
    </source>
</evidence>
<feature type="domain" description="GIY-YIG" evidence="1">
    <location>
        <begin position="137"/>
        <end position="215"/>
    </location>
</feature>